<evidence type="ECO:0000313" key="9">
    <source>
        <dbReference type="Proteomes" id="UP000011863"/>
    </source>
</evidence>
<dbReference type="OrthoDB" id="5500002at2"/>
<keyword evidence="4 7" id="KW-0560">Oxidoreductase</keyword>
<evidence type="ECO:0000256" key="4">
    <source>
        <dbReference type="ARBA" id="ARBA00023002"/>
    </source>
</evidence>
<dbReference type="InterPro" id="IPR001128">
    <property type="entry name" value="Cyt_P450"/>
</dbReference>
<dbReference type="GO" id="GO:0020037">
    <property type="term" value="F:heme binding"/>
    <property type="evidence" value="ECO:0007669"/>
    <property type="project" value="InterPro"/>
</dbReference>
<evidence type="ECO:0000313" key="8">
    <source>
        <dbReference type="EMBL" id="BAN04320.1"/>
    </source>
</evidence>
<sequence length="396" mass="44210">MDDFDFFSDAFRADPHSAYARMRGECPVAHASEPYDWWAATRADDVSQMLRKYKLWSSAEGPGLAYAGGSALVSVDPPQHTSDRRLVQQAFNAETLEAMEPDIRTLVGAEMDTWQAGGEGDLMALLATPVPLIVIAWLLGLDVDYCREIRPRADAVVARNADIQSAKPDSRNRDREEETTYFLRMIAERRQMMADGAELPDDTLTALMTAEVDGRVLTDIDVLGFMGFLFIAGSQTTTQLIGNMVWRLLQHPDQLELVRNDRSLIPNCVEESLRFDAPVHGLFRTNTEPTELRGVAIPENSKVMCSFFSANMDPEMWDEPERFDITRDLDTLKKHFAFGKGIHFCMGAPLSRVEASVALDAILDRLPNLRLTGEPTFISAPVLHGVETLPVAWDMA</sequence>
<dbReference type="Pfam" id="PF00067">
    <property type="entry name" value="p450"/>
    <property type="match status" value="1"/>
</dbReference>
<accession>A0A6C7ED78</accession>
<keyword evidence="2 7" id="KW-0349">Heme</keyword>
<dbReference type="PANTHER" id="PTHR46696:SF3">
    <property type="entry name" value="PULCHERRIMINIC ACID SYNTHASE"/>
    <property type="match status" value="1"/>
</dbReference>
<dbReference type="GO" id="GO:0016705">
    <property type="term" value="F:oxidoreductase activity, acting on paired donors, with incorporation or reduction of molecular oxygen"/>
    <property type="evidence" value="ECO:0007669"/>
    <property type="project" value="InterPro"/>
</dbReference>
<evidence type="ECO:0000256" key="6">
    <source>
        <dbReference type="ARBA" id="ARBA00023033"/>
    </source>
</evidence>
<dbReference type="PANTHER" id="PTHR46696">
    <property type="entry name" value="P450, PUTATIVE (EUROFUNG)-RELATED"/>
    <property type="match status" value="1"/>
</dbReference>
<comment type="similarity">
    <text evidence="1 7">Belongs to the cytochrome P450 family.</text>
</comment>
<dbReference type="GO" id="GO:0004497">
    <property type="term" value="F:monooxygenase activity"/>
    <property type="evidence" value="ECO:0007669"/>
    <property type="project" value="UniProtKB-KW"/>
</dbReference>
<keyword evidence="3 7" id="KW-0479">Metal-binding</keyword>
<evidence type="ECO:0000256" key="7">
    <source>
        <dbReference type="RuleBase" id="RU000461"/>
    </source>
</evidence>
<dbReference type="InterPro" id="IPR036396">
    <property type="entry name" value="Cyt_P450_sf"/>
</dbReference>
<dbReference type="RefSeq" id="WP_015443567.1">
    <property type="nucleotide sequence ID" value="NC_020520.1"/>
</dbReference>
<keyword evidence="5 7" id="KW-0408">Iron</keyword>
<dbReference type="EMBL" id="AP012057">
    <property type="protein sequence ID" value="BAN04320.1"/>
    <property type="molecule type" value="Genomic_DNA"/>
</dbReference>
<dbReference type="Proteomes" id="UP000011863">
    <property type="component" value="Chromosome"/>
</dbReference>
<dbReference type="PRINTS" id="PR00359">
    <property type="entry name" value="BP450"/>
</dbReference>
<dbReference type="SUPFAM" id="SSF48264">
    <property type="entry name" value="Cytochrome P450"/>
    <property type="match status" value="1"/>
</dbReference>
<evidence type="ECO:0000256" key="3">
    <source>
        <dbReference type="ARBA" id="ARBA00022723"/>
    </source>
</evidence>
<reference evidence="8 9" key="1">
    <citation type="journal article" date="2013" name="Int. J. Syst. Evol. Microbiol.">
        <title>Ilumatobacter nonamiense sp. nov. and Ilumatobacter coccineum sp. nov., isolated from seashore sand.</title>
        <authorList>
            <person name="Matsumoto A."/>
            <person name="Kasai H."/>
            <person name="Matsuo Y."/>
            <person name="Shizuri Y."/>
            <person name="Ichikawa N."/>
            <person name="Fujita N."/>
            <person name="Omura S."/>
            <person name="Takahashi Y."/>
        </authorList>
    </citation>
    <scope>NUCLEOTIDE SEQUENCE [LARGE SCALE GENOMIC DNA]</scope>
    <source>
        <strain evidence="9">NBRC 103263 / KCTC 29153 / YM16-304</strain>
    </source>
</reference>
<name>A0A6C7ED78_ILUCY</name>
<dbReference type="FunFam" id="1.10.630.10:FF:000018">
    <property type="entry name" value="Cytochrome P450 monooxygenase"/>
    <property type="match status" value="1"/>
</dbReference>
<keyword evidence="6 7" id="KW-0503">Monooxygenase</keyword>
<protein>
    <submittedName>
        <fullName evidence="8">Cytochrome P450</fullName>
    </submittedName>
</protein>
<dbReference type="KEGG" id="aym:YM304_40060"/>
<evidence type="ECO:0000256" key="5">
    <source>
        <dbReference type="ARBA" id="ARBA00023004"/>
    </source>
</evidence>
<dbReference type="InterPro" id="IPR017972">
    <property type="entry name" value="Cyt_P450_CS"/>
</dbReference>
<dbReference type="GO" id="GO:0005506">
    <property type="term" value="F:iron ion binding"/>
    <property type="evidence" value="ECO:0007669"/>
    <property type="project" value="InterPro"/>
</dbReference>
<gene>
    <name evidence="8" type="ORF">YM304_40060</name>
</gene>
<organism evidence="8 9">
    <name type="scientific">Ilumatobacter coccineus (strain NBRC 103263 / KCTC 29153 / YM16-304)</name>
    <dbReference type="NCBI Taxonomy" id="1313172"/>
    <lineage>
        <taxon>Bacteria</taxon>
        <taxon>Bacillati</taxon>
        <taxon>Actinomycetota</taxon>
        <taxon>Acidimicrobiia</taxon>
        <taxon>Acidimicrobiales</taxon>
        <taxon>Ilumatobacteraceae</taxon>
        <taxon>Ilumatobacter</taxon>
    </lineage>
</organism>
<keyword evidence="9" id="KW-1185">Reference proteome</keyword>
<proteinExistence type="inferred from homology"/>
<dbReference type="PROSITE" id="PS00086">
    <property type="entry name" value="CYTOCHROME_P450"/>
    <property type="match status" value="1"/>
</dbReference>
<evidence type="ECO:0000256" key="1">
    <source>
        <dbReference type="ARBA" id="ARBA00010617"/>
    </source>
</evidence>
<dbReference type="Gene3D" id="1.10.630.10">
    <property type="entry name" value="Cytochrome P450"/>
    <property type="match status" value="1"/>
</dbReference>
<dbReference type="AlphaFoldDB" id="A0A6C7ED78"/>
<evidence type="ECO:0000256" key="2">
    <source>
        <dbReference type="ARBA" id="ARBA00022617"/>
    </source>
</evidence>
<dbReference type="InterPro" id="IPR002397">
    <property type="entry name" value="Cyt_P450_B"/>
</dbReference>